<dbReference type="Proteomes" id="UP000252139">
    <property type="component" value="Unassembled WGS sequence"/>
</dbReference>
<protein>
    <submittedName>
        <fullName evidence="1">Uncharacterized protein</fullName>
    </submittedName>
</protein>
<dbReference type="EMBL" id="PJQL01002942">
    <property type="protein sequence ID" value="RCH82648.1"/>
    <property type="molecule type" value="Genomic_DNA"/>
</dbReference>
<gene>
    <name evidence="1" type="ORF">CU097_005701</name>
</gene>
<accession>A0A367IY91</accession>
<comment type="caution">
    <text evidence="1">The sequence shown here is derived from an EMBL/GenBank/DDBJ whole genome shotgun (WGS) entry which is preliminary data.</text>
</comment>
<reference evidence="1 2" key="1">
    <citation type="journal article" date="2018" name="G3 (Bethesda)">
        <title>Phylogenetic and Phylogenomic Definition of Rhizopus Species.</title>
        <authorList>
            <person name="Gryganskyi A.P."/>
            <person name="Golan J."/>
            <person name="Dolatabadi S."/>
            <person name="Mondo S."/>
            <person name="Robb S."/>
            <person name="Idnurm A."/>
            <person name="Muszewska A."/>
            <person name="Steczkiewicz K."/>
            <person name="Masonjones S."/>
            <person name="Liao H.L."/>
            <person name="Gajdeczka M.T."/>
            <person name="Anike F."/>
            <person name="Vuek A."/>
            <person name="Anishchenko I.M."/>
            <person name="Voigt K."/>
            <person name="de Hoog G.S."/>
            <person name="Smith M.E."/>
            <person name="Heitman J."/>
            <person name="Vilgalys R."/>
            <person name="Stajich J.E."/>
        </authorList>
    </citation>
    <scope>NUCLEOTIDE SEQUENCE [LARGE SCALE GENOMIC DNA]</scope>
    <source>
        <strain evidence="1 2">CBS 357.93</strain>
    </source>
</reference>
<evidence type="ECO:0000313" key="2">
    <source>
        <dbReference type="Proteomes" id="UP000252139"/>
    </source>
</evidence>
<proteinExistence type="predicted"/>
<dbReference type="OrthoDB" id="2242038at2759"/>
<name>A0A367IY91_RHIAZ</name>
<keyword evidence="2" id="KW-1185">Reference proteome</keyword>
<sequence length="145" mass="17103">MSSSTKGISWRIFYASREAFKKLKIFFLHASDTQLHLWSLIYCGQGFFEIWRESFIDIKPKFKDHLEFLPAGIQFYWDMKMSELLCLTDKVIEDLKEEHVKALQKYRYSSCPVPTLKELINPIILKLTQEKDSVGMVHLGPFYSQ</sequence>
<evidence type="ECO:0000313" key="1">
    <source>
        <dbReference type="EMBL" id="RCH82648.1"/>
    </source>
</evidence>
<organism evidence="1 2">
    <name type="scientific">Rhizopus azygosporus</name>
    <name type="common">Rhizopus microsporus var. azygosporus</name>
    <dbReference type="NCBI Taxonomy" id="86630"/>
    <lineage>
        <taxon>Eukaryota</taxon>
        <taxon>Fungi</taxon>
        <taxon>Fungi incertae sedis</taxon>
        <taxon>Mucoromycota</taxon>
        <taxon>Mucoromycotina</taxon>
        <taxon>Mucoromycetes</taxon>
        <taxon>Mucorales</taxon>
        <taxon>Mucorineae</taxon>
        <taxon>Rhizopodaceae</taxon>
        <taxon>Rhizopus</taxon>
    </lineage>
</organism>
<dbReference type="AlphaFoldDB" id="A0A367IY91"/>